<dbReference type="GO" id="GO:0003700">
    <property type="term" value="F:DNA-binding transcription factor activity"/>
    <property type="evidence" value="ECO:0007669"/>
    <property type="project" value="InterPro"/>
</dbReference>
<keyword evidence="3" id="KW-1185">Reference proteome</keyword>
<evidence type="ECO:0000313" key="3">
    <source>
        <dbReference type="Proteomes" id="UP000429644"/>
    </source>
</evidence>
<dbReference type="SUPFAM" id="SSF46785">
    <property type="entry name" value="Winged helix' DNA-binding domain"/>
    <property type="match status" value="1"/>
</dbReference>
<reference evidence="2 3" key="1">
    <citation type="submission" date="2019-10" db="EMBL/GenBank/DDBJ databases">
        <title>Georgenia wutianyii sp. nov. and Georgenia yuyongxinii sp. nov. isolated from plateau pika (Ochotona curzoniae) in the Qinghai-Tibet plateau of China.</title>
        <authorList>
            <person name="Tian Z."/>
        </authorList>
    </citation>
    <scope>NUCLEOTIDE SEQUENCE [LARGE SCALE GENOMIC DNA]</scope>
    <source>
        <strain evidence="2 3">JCM 15130</strain>
    </source>
</reference>
<protein>
    <submittedName>
        <fullName evidence="2">Metalloregulator ArsR/SmtB family transcription factor</fullName>
    </submittedName>
</protein>
<dbReference type="InterPro" id="IPR036388">
    <property type="entry name" value="WH-like_DNA-bd_sf"/>
</dbReference>
<dbReference type="OrthoDB" id="3630048at2"/>
<name>A0A7J9UX03_9MICO</name>
<proteinExistence type="predicted"/>
<dbReference type="InterPro" id="IPR036390">
    <property type="entry name" value="WH_DNA-bd_sf"/>
</dbReference>
<evidence type="ECO:0000313" key="2">
    <source>
        <dbReference type="EMBL" id="MPV89147.1"/>
    </source>
</evidence>
<dbReference type="PANTHER" id="PTHR38600">
    <property type="entry name" value="TRANSCRIPTIONAL REGULATORY PROTEIN"/>
    <property type="match status" value="1"/>
</dbReference>
<dbReference type="CDD" id="cd00090">
    <property type="entry name" value="HTH_ARSR"/>
    <property type="match status" value="1"/>
</dbReference>
<dbReference type="AlphaFoldDB" id="A0A7J9UX03"/>
<dbReference type="Proteomes" id="UP000429644">
    <property type="component" value="Unassembled WGS sequence"/>
</dbReference>
<accession>A0A7J9UX03</accession>
<dbReference type="Pfam" id="PF12840">
    <property type="entry name" value="HTH_20"/>
    <property type="match status" value="1"/>
</dbReference>
<gene>
    <name evidence="2" type="ORF">GB882_10755</name>
</gene>
<dbReference type="PANTHER" id="PTHR38600:SF2">
    <property type="entry name" value="SLL0088 PROTEIN"/>
    <property type="match status" value="1"/>
</dbReference>
<sequence>MPSIPAVCAALADETRWAILARLGTAPASASALAAEMPVSRQAIAKHLAVLRDTGLVAAERVGREVRFAAVGSELSRVGRAIESVATGWDRRLARLKAQAQKDDSGTTRP</sequence>
<organism evidence="2 3">
    <name type="scientific">Georgenia ruanii</name>
    <dbReference type="NCBI Taxonomy" id="348442"/>
    <lineage>
        <taxon>Bacteria</taxon>
        <taxon>Bacillati</taxon>
        <taxon>Actinomycetota</taxon>
        <taxon>Actinomycetes</taxon>
        <taxon>Micrococcales</taxon>
        <taxon>Bogoriellaceae</taxon>
        <taxon>Georgenia</taxon>
    </lineage>
</organism>
<dbReference type="EMBL" id="WHPD01002322">
    <property type="protein sequence ID" value="MPV89147.1"/>
    <property type="molecule type" value="Genomic_DNA"/>
</dbReference>
<evidence type="ECO:0000259" key="1">
    <source>
        <dbReference type="PROSITE" id="PS50987"/>
    </source>
</evidence>
<dbReference type="NCBIfam" id="NF033788">
    <property type="entry name" value="HTH_metalloreg"/>
    <property type="match status" value="1"/>
</dbReference>
<dbReference type="InterPro" id="IPR011991">
    <property type="entry name" value="ArsR-like_HTH"/>
</dbReference>
<dbReference type="SMART" id="SM00418">
    <property type="entry name" value="HTH_ARSR"/>
    <property type="match status" value="1"/>
</dbReference>
<dbReference type="InterPro" id="IPR001845">
    <property type="entry name" value="HTH_ArsR_DNA-bd_dom"/>
</dbReference>
<dbReference type="Gene3D" id="1.10.10.10">
    <property type="entry name" value="Winged helix-like DNA-binding domain superfamily/Winged helix DNA-binding domain"/>
    <property type="match status" value="1"/>
</dbReference>
<feature type="domain" description="HTH arsR-type" evidence="1">
    <location>
        <begin position="1"/>
        <end position="90"/>
    </location>
</feature>
<dbReference type="PROSITE" id="PS50987">
    <property type="entry name" value="HTH_ARSR_2"/>
    <property type="match status" value="1"/>
</dbReference>
<comment type="caution">
    <text evidence="2">The sequence shown here is derived from an EMBL/GenBank/DDBJ whole genome shotgun (WGS) entry which is preliminary data.</text>
</comment>